<reference evidence="2 3" key="1">
    <citation type="submission" date="2020-02" db="EMBL/GenBank/DDBJ databases">
        <authorList>
            <person name="Sun Q."/>
        </authorList>
    </citation>
    <scope>NUCLEOTIDE SEQUENCE [LARGE SCALE GENOMIC DNA]</scope>
    <source>
        <strain evidence="2 3">CCBAU 03386</strain>
    </source>
</reference>
<dbReference type="Pfam" id="PF13391">
    <property type="entry name" value="HNH_2"/>
    <property type="match status" value="1"/>
</dbReference>
<evidence type="ECO:0000259" key="1">
    <source>
        <dbReference type="Pfam" id="PF13391"/>
    </source>
</evidence>
<evidence type="ECO:0000313" key="3">
    <source>
        <dbReference type="Proteomes" id="UP000519972"/>
    </source>
</evidence>
<comment type="caution">
    <text evidence="2">The sequence shown here is derived from an EMBL/GenBank/DDBJ whole genome shotgun (WGS) entry which is preliminary data.</text>
</comment>
<name>A0A7Y3SBH3_9HYPH</name>
<dbReference type="EMBL" id="JABFCN010000052">
    <property type="protein sequence ID" value="NNU40566.1"/>
    <property type="molecule type" value="Genomic_DNA"/>
</dbReference>
<dbReference type="InterPro" id="IPR003615">
    <property type="entry name" value="HNH_nuc"/>
</dbReference>
<accession>A0A7Y3SBH3</accession>
<proteinExistence type="predicted"/>
<evidence type="ECO:0000313" key="2">
    <source>
        <dbReference type="EMBL" id="NNU40566.1"/>
    </source>
</evidence>
<keyword evidence="3" id="KW-1185">Reference proteome</keyword>
<dbReference type="RefSeq" id="WP_168317624.1">
    <property type="nucleotide sequence ID" value="NZ_JABFCN010000052.1"/>
</dbReference>
<dbReference type="Proteomes" id="UP000519972">
    <property type="component" value="Unassembled WGS sequence"/>
</dbReference>
<feature type="domain" description="HNH nuclease" evidence="1">
    <location>
        <begin position="204"/>
        <end position="255"/>
    </location>
</feature>
<gene>
    <name evidence="2" type="ORF">G9X64_29600</name>
</gene>
<dbReference type="AlphaFoldDB" id="A0A7Y3SBH3"/>
<sequence length="318" mass="35279">MTTFLLKLNCELHLGGAEPRPAQASQWENICLTFPNPSRIAGGAGQAVKNGDVLLVWAHEDPGFGSGLGLTAEGTAIDVRNDGGTTIATLTNVTLLKPHYKLRGWPGGSSGSSVIDHILSHRHLRSYELEDVELAEFRRIIDVFAAKKKAQLATTQYMSEEEKALEFDRAAVLDGFERRFTRQEARPDQAKFRAALMQLYKGRCTVSKCGVEEVLQAAHVIPFSEAVAFRNDPRNGLLLRADLHALFDKFLFTIHPKTREVVLASELQNTSYGQFGGRKIEHFAAKEFLIEHYEFFKAARQSLTEADASQPKHSEAAV</sequence>
<protein>
    <recommendedName>
        <fullName evidence="1">HNH nuclease domain-containing protein</fullName>
    </recommendedName>
</protein>
<organism evidence="2 3">
    <name type="scientific">Rhizobium sophorae</name>
    <dbReference type="NCBI Taxonomy" id="1535242"/>
    <lineage>
        <taxon>Bacteria</taxon>
        <taxon>Pseudomonadati</taxon>
        <taxon>Pseudomonadota</taxon>
        <taxon>Alphaproteobacteria</taxon>
        <taxon>Hyphomicrobiales</taxon>
        <taxon>Rhizobiaceae</taxon>
        <taxon>Rhizobium/Agrobacterium group</taxon>
        <taxon>Rhizobium</taxon>
    </lineage>
</organism>